<evidence type="ECO:0000259" key="3">
    <source>
        <dbReference type="SMART" id="SM00822"/>
    </source>
</evidence>
<evidence type="ECO:0000256" key="2">
    <source>
        <dbReference type="RuleBase" id="RU000363"/>
    </source>
</evidence>
<dbReference type="CDD" id="cd05233">
    <property type="entry name" value="SDR_c"/>
    <property type="match status" value="1"/>
</dbReference>
<dbReference type="PRINTS" id="PR00080">
    <property type="entry name" value="SDRFAMILY"/>
</dbReference>
<dbReference type="EMBL" id="BALE01000040">
    <property type="protein sequence ID" value="GAN55186.1"/>
    <property type="molecule type" value="Genomic_DNA"/>
</dbReference>
<sequence>MLQLDLSGKTALVSGATSGIGLAIVKRLAEAGARVILTGRGQGRTEEAAEGIRRDVPGANVIGFVADLGTEEGAAAVIDAHPAVDVLVNNLGIFTQGAFEDTPDSEWQRFFDINVMSGVRLTRHYLPKMVERKWGRVVFISSESGFNIPPDMIHYGFTKAAQIAIARGIAESVPGTGVTVNSVLPGPTRTEGVLEMFRQAAEKTGKTAEEIEASFIPQHRSSSLIQRLIEPEEVANMVAYVCSPLASATSGAALRAEGGLLRNPG</sequence>
<dbReference type="PANTHER" id="PTHR42879:SF2">
    <property type="entry name" value="3-OXOACYL-[ACYL-CARRIER-PROTEIN] REDUCTASE FABG"/>
    <property type="match status" value="1"/>
</dbReference>
<keyword evidence="5" id="KW-1185">Reference proteome</keyword>
<dbReference type="STRING" id="1231623.Tasa_040_008"/>
<dbReference type="PANTHER" id="PTHR42879">
    <property type="entry name" value="3-OXOACYL-(ACYL-CARRIER-PROTEIN) REDUCTASE"/>
    <property type="match status" value="1"/>
</dbReference>
<dbReference type="InterPro" id="IPR057326">
    <property type="entry name" value="KR_dom"/>
</dbReference>
<dbReference type="InterPro" id="IPR050259">
    <property type="entry name" value="SDR"/>
</dbReference>
<organism evidence="4 5">
    <name type="scientific">Tanticharoenia sakaeratensis NBRC 103193</name>
    <dbReference type="NCBI Taxonomy" id="1231623"/>
    <lineage>
        <taxon>Bacteria</taxon>
        <taxon>Pseudomonadati</taxon>
        <taxon>Pseudomonadota</taxon>
        <taxon>Alphaproteobacteria</taxon>
        <taxon>Acetobacterales</taxon>
        <taxon>Acetobacteraceae</taxon>
        <taxon>Tanticharoenia</taxon>
    </lineage>
</organism>
<name>A0A0D6MP15_9PROT</name>
<proteinExistence type="inferred from homology"/>
<gene>
    <name evidence="4" type="ORF">Tasa_040_008</name>
</gene>
<comment type="similarity">
    <text evidence="1 2">Belongs to the short-chain dehydrogenases/reductases (SDR) family.</text>
</comment>
<dbReference type="SMART" id="SM00822">
    <property type="entry name" value="PKS_KR"/>
    <property type="match status" value="1"/>
</dbReference>
<accession>A0A0D6MP15</accession>
<evidence type="ECO:0000256" key="1">
    <source>
        <dbReference type="ARBA" id="ARBA00006484"/>
    </source>
</evidence>
<dbReference type="InterPro" id="IPR036291">
    <property type="entry name" value="NAD(P)-bd_dom_sf"/>
</dbReference>
<reference evidence="4 5" key="1">
    <citation type="submission" date="2012-10" db="EMBL/GenBank/DDBJ databases">
        <title>Genome sequencing of Tanticharoenia sakaeratensis NBRC 103193.</title>
        <authorList>
            <person name="Azuma Y."/>
            <person name="Hadano H."/>
            <person name="Hirakawa H."/>
            <person name="Matsushita K."/>
        </authorList>
    </citation>
    <scope>NUCLEOTIDE SEQUENCE [LARGE SCALE GENOMIC DNA]</scope>
    <source>
        <strain evidence="4 5">NBRC 103193</strain>
    </source>
</reference>
<comment type="caution">
    <text evidence="4">The sequence shown here is derived from an EMBL/GenBank/DDBJ whole genome shotgun (WGS) entry which is preliminary data.</text>
</comment>
<evidence type="ECO:0000313" key="4">
    <source>
        <dbReference type="EMBL" id="GAN55186.1"/>
    </source>
</evidence>
<evidence type="ECO:0000313" key="5">
    <source>
        <dbReference type="Proteomes" id="UP000032679"/>
    </source>
</evidence>
<protein>
    <submittedName>
        <fullName evidence="4">3-oxoacyl-[acyl-carrier-protein] reductase</fullName>
    </submittedName>
</protein>
<dbReference type="Pfam" id="PF00106">
    <property type="entry name" value="adh_short"/>
    <property type="match status" value="1"/>
</dbReference>
<dbReference type="PRINTS" id="PR00081">
    <property type="entry name" value="GDHRDH"/>
</dbReference>
<dbReference type="SUPFAM" id="SSF51735">
    <property type="entry name" value="NAD(P)-binding Rossmann-fold domains"/>
    <property type="match status" value="1"/>
</dbReference>
<dbReference type="AlphaFoldDB" id="A0A0D6MP15"/>
<feature type="domain" description="Ketoreductase" evidence="3">
    <location>
        <begin position="9"/>
        <end position="187"/>
    </location>
</feature>
<dbReference type="InterPro" id="IPR002347">
    <property type="entry name" value="SDR_fam"/>
</dbReference>
<dbReference type="Proteomes" id="UP000032679">
    <property type="component" value="Unassembled WGS sequence"/>
</dbReference>
<dbReference type="Gene3D" id="3.40.50.720">
    <property type="entry name" value="NAD(P)-binding Rossmann-like Domain"/>
    <property type="match status" value="1"/>
</dbReference>
<dbReference type="FunFam" id="3.40.50.720:FF:000084">
    <property type="entry name" value="Short-chain dehydrogenase reductase"/>
    <property type="match status" value="1"/>
</dbReference>